<sequence length="84" mass="9395">MKTLHIMRKINDPFALAAITDESGKWPTALLLIQDGVLTTEILPEETYVCHEDLSARGAESPYLSINYTGMARLITECGRVITW</sequence>
<dbReference type="AlphaFoldDB" id="A0A3B1DCA7"/>
<protein>
    <recommendedName>
        <fullName evidence="2">tRNA 5-methylaminomethyl-2-thiouridine synthase subunit TusB</fullName>
    </recommendedName>
</protein>
<evidence type="ECO:0000313" key="1">
    <source>
        <dbReference type="EMBL" id="VAX33674.1"/>
    </source>
</evidence>
<reference evidence="1" key="1">
    <citation type="submission" date="2018-06" db="EMBL/GenBank/DDBJ databases">
        <authorList>
            <person name="Zhirakovskaya E."/>
        </authorList>
    </citation>
    <scope>NUCLEOTIDE SEQUENCE</scope>
</reference>
<dbReference type="InterPro" id="IPR027396">
    <property type="entry name" value="DsrEFH-like"/>
</dbReference>
<dbReference type="SUPFAM" id="SSF75169">
    <property type="entry name" value="DsrEFH-like"/>
    <property type="match status" value="1"/>
</dbReference>
<organism evidence="1">
    <name type="scientific">hydrothermal vent metagenome</name>
    <dbReference type="NCBI Taxonomy" id="652676"/>
    <lineage>
        <taxon>unclassified sequences</taxon>
        <taxon>metagenomes</taxon>
        <taxon>ecological metagenomes</taxon>
    </lineage>
</organism>
<name>A0A3B1DCA7_9ZZZZ</name>
<gene>
    <name evidence="1" type="ORF">MNBD_NITROSPIRAE01-2213</name>
</gene>
<dbReference type="EMBL" id="UOGF01000117">
    <property type="protein sequence ID" value="VAX33674.1"/>
    <property type="molecule type" value="Genomic_DNA"/>
</dbReference>
<dbReference type="Gene3D" id="3.40.1260.10">
    <property type="entry name" value="DsrEFH-like"/>
    <property type="match status" value="1"/>
</dbReference>
<evidence type="ECO:0008006" key="2">
    <source>
        <dbReference type="Google" id="ProtNLM"/>
    </source>
</evidence>
<proteinExistence type="predicted"/>
<accession>A0A3B1DCA7</accession>